<organism evidence="7 8">
    <name type="scientific">Portunus trituberculatus</name>
    <name type="common">Swimming crab</name>
    <name type="synonym">Neptunus trituberculatus</name>
    <dbReference type="NCBI Taxonomy" id="210409"/>
    <lineage>
        <taxon>Eukaryota</taxon>
        <taxon>Metazoa</taxon>
        <taxon>Ecdysozoa</taxon>
        <taxon>Arthropoda</taxon>
        <taxon>Crustacea</taxon>
        <taxon>Multicrustacea</taxon>
        <taxon>Malacostraca</taxon>
        <taxon>Eumalacostraca</taxon>
        <taxon>Eucarida</taxon>
        <taxon>Decapoda</taxon>
        <taxon>Pleocyemata</taxon>
        <taxon>Brachyura</taxon>
        <taxon>Eubrachyura</taxon>
        <taxon>Portunoidea</taxon>
        <taxon>Portunidae</taxon>
        <taxon>Portuninae</taxon>
        <taxon>Portunus</taxon>
    </lineage>
</organism>
<dbReference type="Pfam" id="PF25106">
    <property type="entry name" value="VWA_4"/>
    <property type="match status" value="1"/>
</dbReference>
<accession>A0A5B7DDM3</accession>
<dbReference type="Gene3D" id="3.40.50.410">
    <property type="entry name" value="von Willebrand factor, type A domain"/>
    <property type="match status" value="1"/>
</dbReference>
<evidence type="ECO:0000313" key="8">
    <source>
        <dbReference type="Proteomes" id="UP000324222"/>
    </source>
</evidence>
<dbReference type="SUPFAM" id="SSF53300">
    <property type="entry name" value="vWA-like"/>
    <property type="match status" value="1"/>
</dbReference>
<keyword evidence="8" id="KW-1185">Reference proteome</keyword>
<evidence type="ECO:0000256" key="4">
    <source>
        <dbReference type="SAM" id="MobiDB-lite"/>
    </source>
</evidence>
<feature type="chain" id="PRO_5022759224" evidence="5">
    <location>
        <begin position="23"/>
        <end position="1220"/>
    </location>
</feature>
<evidence type="ECO:0000259" key="6">
    <source>
        <dbReference type="PROSITE" id="PS50853"/>
    </source>
</evidence>
<feature type="compositionally biased region" description="Polar residues" evidence="4">
    <location>
        <begin position="896"/>
        <end position="906"/>
    </location>
</feature>
<dbReference type="EMBL" id="VSRR010000764">
    <property type="protein sequence ID" value="MPC19373.1"/>
    <property type="molecule type" value="Genomic_DNA"/>
</dbReference>
<dbReference type="InterPro" id="IPR056861">
    <property type="entry name" value="HMCN1-like_VWA"/>
</dbReference>
<evidence type="ECO:0000256" key="5">
    <source>
        <dbReference type="SAM" id="SignalP"/>
    </source>
</evidence>
<protein>
    <submittedName>
        <fullName evidence="7">von Willebrand factor A domain-containing protein 7</fullName>
    </submittedName>
</protein>
<dbReference type="SMART" id="SM00060">
    <property type="entry name" value="FN3"/>
    <property type="match status" value="4"/>
</dbReference>
<dbReference type="SUPFAM" id="SSF49265">
    <property type="entry name" value="Fibronectin type III"/>
    <property type="match status" value="3"/>
</dbReference>
<evidence type="ECO:0000256" key="2">
    <source>
        <dbReference type="ARBA" id="ARBA00022525"/>
    </source>
</evidence>
<dbReference type="Pfam" id="PF00041">
    <property type="entry name" value="fn3"/>
    <property type="match status" value="2"/>
</dbReference>
<name>A0A5B7DDM3_PORTR</name>
<dbReference type="InterPro" id="IPR036465">
    <property type="entry name" value="vWFA_dom_sf"/>
</dbReference>
<dbReference type="PANTHER" id="PTHR14905:SF7">
    <property type="entry name" value="VON WILLEBRAND FACTOR A DOMAIN-CONTAINING PROTEIN 7"/>
    <property type="match status" value="1"/>
</dbReference>
<dbReference type="PANTHER" id="PTHR14905">
    <property type="entry name" value="NG37"/>
    <property type="match status" value="1"/>
</dbReference>
<keyword evidence="3 5" id="KW-0732">Signal</keyword>
<dbReference type="Pfam" id="PF23619">
    <property type="entry name" value="Ig_VWA7"/>
    <property type="match status" value="1"/>
</dbReference>
<dbReference type="AlphaFoldDB" id="A0A5B7DDM3"/>
<proteinExistence type="predicted"/>
<feature type="domain" description="Fibronectin type-III" evidence="6">
    <location>
        <begin position="1173"/>
        <end position="1220"/>
    </location>
</feature>
<dbReference type="Gene3D" id="2.60.40.10">
    <property type="entry name" value="Immunoglobulins"/>
    <property type="match status" value="3"/>
</dbReference>
<evidence type="ECO:0000256" key="1">
    <source>
        <dbReference type="ARBA" id="ARBA00004613"/>
    </source>
</evidence>
<gene>
    <name evidence="7" type="primary">Vwa7_0</name>
    <name evidence="7" type="ORF">E2C01_012286</name>
</gene>
<dbReference type="Proteomes" id="UP000324222">
    <property type="component" value="Unassembled WGS sequence"/>
</dbReference>
<dbReference type="InterPro" id="IPR003961">
    <property type="entry name" value="FN3_dom"/>
</dbReference>
<dbReference type="InterPro" id="IPR056862">
    <property type="entry name" value="VWA7_N"/>
</dbReference>
<evidence type="ECO:0000256" key="3">
    <source>
        <dbReference type="ARBA" id="ARBA00022729"/>
    </source>
</evidence>
<dbReference type="PROSITE" id="PS50853">
    <property type="entry name" value="FN3"/>
    <property type="match status" value="3"/>
</dbReference>
<dbReference type="GO" id="GO:0032991">
    <property type="term" value="C:protein-containing complex"/>
    <property type="evidence" value="ECO:0007669"/>
    <property type="project" value="UniProtKB-ARBA"/>
</dbReference>
<dbReference type="InterPro" id="IPR036116">
    <property type="entry name" value="FN3_sf"/>
</dbReference>
<dbReference type="InterPro" id="IPR052577">
    <property type="entry name" value="VWA7"/>
</dbReference>
<dbReference type="InterPro" id="IPR057615">
    <property type="entry name" value="Ig_VWA7"/>
</dbReference>
<dbReference type="CDD" id="cd00063">
    <property type="entry name" value="FN3"/>
    <property type="match status" value="4"/>
</dbReference>
<feature type="domain" description="Fibronectin type-III" evidence="6">
    <location>
        <begin position="986"/>
        <end position="1079"/>
    </location>
</feature>
<sequence length="1220" mass="132682">MALSFLPWMVLGCLAITHPCSAFLPTSLNFTDPDLTSLFCPDQMVGQTTDHKAITREALRREVRRFFLDVTPANASLTIPEDASLSEMFRTVYGSSASPARFIKDFYSQSTWIELGRNSILEGLGLPGADIGEVAGPGDATCTDCASASGACTGNVIPTGRLSSGYYEYTAVGADDFIVPKPDGAGKCSHGGPQDASAAKAAVGGINKESTSPCFSPHHHLHQQAVDLAISASEHYIGVLRDAIGTDHFTNLLNLYQGSALSIVIDTTGSMQDEIDTVKEEAKLIVQKSHPELYIFVPYGDPEYGPVTKTSDAEEFLAVLDTVKASGGCCCMQEKFWHGLQLSLINTPDYSTIFCFTDAGANDAELMDGVLALVTAKHCKVNIIYSYNNRQDSCPDYVTSGTEELKYLATISGGLFIELEEFDAGDIDGIMQEGVDENKAGLVKRDNVKAHHEFSFPVDDSISDFDFVIFGAITKASVTDSVGTYIDLMDKDTLAVTDGVEIISHTSKLKAIKFTKPILGDWFFEADGPEYSVSVSASSTLGLLSEFAELDLTPPRPGYVVVRGQPLSRSPFIRLYSTMAQPVECLIELVVADSVLSTTPGHSTKATFRVHNYGPKAEFQYAAIDEEKFIHDWSPHKSTISSMGFVDVEVEFKVPSSASPGTTSTITFTASSLLTEHNINTYITYYIVLDEHEDDVPPTCVSTDVPDCAGYDSEDLCSAKSWLVEATLQDDDSGLLQIYSQPDGDLTLDGFSTGTTHPVTATFNGSCCLRAMNIVGVDVRGNLGYCRYDLGPLKGSVVEIVAEAVGESWVYLRWNISDVRDDLDRYSILIDEDYSDTSRCPNLVCYKNVTYLESCMLHTFTLTAHYKSVDGVVTTGAPKKTDATTSGPAPLPPTNPSIDYTSDTTTSLSWTPPSNRACLDHYQVCFKMYGTTLNMCKSSSNSSIVLDGLEPCAIYHINITSVSVSGQLSEDSLLFDTNTDDAAPGAPRNLRVNNQTEYMVSLAWDNPRDRASCVDKWRISYLKHEVKYQEVKLVADNFATVSDLEACSEYTFFVSAVSPGGFQGGTKTTKAMMEEIEPTAVTSVKATALNASSVEVVWVPAIKEECVHHYLVCVTHLTSLVQECHNDTDLQRTFTGLEACVDYEVTVTPVSPSSVLGSLTYDIARTVDFRPSPPTSLQVTDITSSTAHITFSPPLEHPLCVVEYDFEVQEMKSIKSIKVS</sequence>
<reference evidence="7 8" key="1">
    <citation type="submission" date="2019-05" db="EMBL/GenBank/DDBJ databases">
        <title>Another draft genome of Portunus trituberculatus and its Hox gene families provides insights of decapod evolution.</title>
        <authorList>
            <person name="Jeong J.-H."/>
            <person name="Song I."/>
            <person name="Kim S."/>
            <person name="Choi T."/>
            <person name="Kim D."/>
            <person name="Ryu S."/>
            <person name="Kim W."/>
        </authorList>
    </citation>
    <scope>NUCLEOTIDE SEQUENCE [LARGE SCALE GENOMIC DNA]</scope>
    <source>
        <tissue evidence="7">Muscle</tissue>
    </source>
</reference>
<comment type="caution">
    <text evidence="7">The sequence shown here is derived from an EMBL/GenBank/DDBJ whole genome shotgun (WGS) entry which is preliminary data.</text>
</comment>
<dbReference type="InterPro" id="IPR013783">
    <property type="entry name" value="Ig-like_fold"/>
</dbReference>
<feature type="signal peptide" evidence="5">
    <location>
        <begin position="1"/>
        <end position="22"/>
    </location>
</feature>
<evidence type="ECO:0000313" key="7">
    <source>
        <dbReference type="EMBL" id="MPC19373.1"/>
    </source>
</evidence>
<feature type="region of interest" description="Disordered" evidence="4">
    <location>
        <begin position="878"/>
        <end position="906"/>
    </location>
</feature>
<feature type="domain" description="Fibronectin type-III" evidence="6">
    <location>
        <begin position="892"/>
        <end position="982"/>
    </location>
</feature>
<keyword evidence="2" id="KW-0964">Secreted</keyword>
<comment type="subcellular location">
    <subcellularLocation>
        <location evidence="1">Secreted</location>
    </subcellularLocation>
</comment>
<dbReference type="OrthoDB" id="6336944at2759"/>
<dbReference type="Pfam" id="PF25107">
    <property type="entry name" value="VWA7_N"/>
    <property type="match status" value="1"/>
</dbReference>